<keyword evidence="2" id="KW-1185">Reference proteome</keyword>
<dbReference type="Proteomes" id="UP001143328">
    <property type="component" value="Unassembled WGS sequence"/>
</dbReference>
<reference evidence="1" key="2">
    <citation type="submission" date="2023-01" db="EMBL/GenBank/DDBJ databases">
        <authorList>
            <person name="Sun Q."/>
            <person name="Evtushenko L."/>
        </authorList>
    </citation>
    <scope>NUCLEOTIDE SEQUENCE</scope>
    <source>
        <strain evidence="1">VKM B-2935</strain>
    </source>
</reference>
<dbReference type="EMBL" id="BSFN01000013">
    <property type="protein sequence ID" value="GLK90761.1"/>
    <property type="molecule type" value="Genomic_DNA"/>
</dbReference>
<dbReference type="RefSeq" id="WP_271196939.1">
    <property type="nucleotide sequence ID" value="NZ_BSFN01000013.1"/>
</dbReference>
<accession>A0A9W6NHH8</accession>
<gene>
    <name evidence="1" type="ORF">GCM10017655_38250</name>
</gene>
<reference evidence="1" key="1">
    <citation type="journal article" date="2014" name="Int. J. Syst. Evol. Microbiol.">
        <title>Complete genome sequence of Corynebacterium casei LMG S-19264T (=DSM 44701T), isolated from a smear-ripened cheese.</title>
        <authorList>
            <consortium name="US DOE Joint Genome Institute (JGI-PGF)"/>
            <person name="Walter F."/>
            <person name="Albersmeier A."/>
            <person name="Kalinowski J."/>
            <person name="Ruckert C."/>
        </authorList>
    </citation>
    <scope>NUCLEOTIDE SEQUENCE</scope>
    <source>
        <strain evidence="1">VKM B-2935</strain>
    </source>
</reference>
<evidence type="ECO:0000313" key="1">
    <source>
        <dbReference type="EMBL" id="GLK90761.1"/>
    </source>
</evidence>
<name>A0A9W6NHH8_9PSED</name>
<comment type="caution">
    <text evidence="1">The sequence shown here is derived from an EMBL/GenBank/DDBJ whole genome shotgun (WGS) entry which is preliminary data.</text>
</comment>
<proteinExistence type="predicted"/>
<sequence length="142" mass="16450">MNGSVENELSYANLFNLDFLNRQVIQQRVPLPWFYAEVEVRRSGEMAREMLFLTSYDALRTILATQNKSLTINTIFYVTPGYVNNSNEWKMESLTEILEFQENNGVITPYLKITEDKWYAGLEVGEGSTPVEARPVFTPRIR</sequence>
<dbReference type="AlphaFoldDB" id="A0A9W6NHH8"/>
<protein>
    <submittedName>
        <fullName evidence="1">Uncharacterized protein</fullName>
    </submittedName>
</protein>
<organism evidence="1 2">
    <name type="scientific">Pseudomonas turukhanskensis</name>
    <dbReference type="NCBI Taxonomy" id="1806536"/>
    <lineage>
        <taxon>Bacteria</taxon>
        <taxon>Pseudomonadati</taxon>
        <taxon>Pseudomonadota</taxon>
        <taxon>Gammaproteobacteria</taxon>
        <taxon>Pseudomonadales</taxon>
        <taxon>Pseudomonadaceae</taxon>
        <taxon>Pseudomonas</taxon>
    </lineage>
</organism>
<evidence type="ECO:0000313" key="2">
    <source>
        <dbReference type="Proteomes" id="UP001143328"/>
    </source>
</evidence>